<proteinExistence type="inferred from homology"/>
<keyword evidence="1 4" id="KW-0521">NADP</keyword>
<feature type="binding site" evidence="4">
    <location>
        <position position="54"/>
    </location>
    <ligand>
        <name>NADP(+)</name>
        <dbReference type="ChEBI" id="CHEBI:58349"/>
    </ligand>
</feature>
<dbReference type="AlphaFoldDB" id="A0A1U9ULM6"/>
<comment type="domain">
    <text evidence="4">Contains a large N-terminal NADP-binding domain, and a smaller C-terminal substrate-binding domain.</text>
</comment>
<evidence type="ECO:0000313" key="6">
    <source>
        <dbReference type="EMBL" id="AQV93161.1"/>
    </source>
</evidence>
<feature type="binding site" evidence="4">
    <location>
        <position position="143"/>
    </location>
    <ligand>
        <name>NADP(+)</name>
        <dbReference type="ChEBI" id="CHEBI:58349"/>
    </ligand>
</feature>
<feature type="active site" description="Proton acceptor" evidence="4">
    <location>
        <position position="177"/>
    </location>
</feature>
<reference evidence="7" key="1">
    <citation type="submission" date="2017-02" db="EMBL/GenBank/DDBJ databases">
        <title>Complete genome sequence of Cupriavidus necator strain NH9, a 3-chlorobenzoate degrader.</title>
        <authorList>
            <person name="Moriuchi R."/>
            <person name="Dohra H."/>
            <person name="Ogawa N."/>
        </authorList>
    </citation>
    <scope>NUCLEOTIDE SEQUENCE [LARGE SCALE GENOMIC DNA]</scope>
    <source>
        <strain evidence="7">NH9</strain>
    </source>
</reference>
<keyword evidence="2 4" id="KW-0413">Isomerase</keyword>
<feature type="binding site" evidence="4">
    <location>
        <position position="292"/>
    </location>
    <ligand>
        <name>substrate</name>
    </ligand>
</feature>
<dbReference type="Gene3D" id="3.40.50.720">
    <property type="entry name" value="NAD(P)-binding Rossmann-like Domain"/>
    <property type="match status" value="1"/>
</dbReference>
<dbReference type="PANTHER" id="PTHR43103">
    <property type="entry name" value="NUCLEOSIDE-DIPHOSPHATE-SUGAR EPIMERASE"/>
    <property type="match status" value="1"/>
</dbReference>
<dbReference type="HAMAP" id="MF_01601">
    <property type="entry name" value="Heptose_epimerase"/>
    <property type="match status" value="1"/>
</dbReference>
<dbReference type="CDD" id="cd05248">
    <property type="entry name" value="ADP_GME_SDR_e"/>
    <property type="match status" value="1"/>
</dbReference>
<dbReference type="Proteomes" id="UP000189627">
    <property type="component" value="Chromosome 1"/>
</dbReference>
<dbReference type="OrthoDB" id="9803010at2"/>
<dbReference type="UniPathway" id="UPA00356">
    <property type="reaction ID" value="UER00440"/>
</dbReference>
<evidence type="ECO:0000256" key="2">
    <source>
        <dbReference type="ARBA" id="ARBA00023235"/>
    </source>
</evidence>
<dbReference type="GO" id="GO:0008712">
    <property type="term" value="F:ADP-glyceromanno-heptose 6-epimerase activity"/>
    <property type="evidence" value="ECO:0007669"/>
    <property type="project" value="UniProtKB-UniRule"/>
</dbReference>
<feature type="binding site" evidence="4">
    <location>
        <begin position="75"/>
        <end position="79"/>
    </location>
    <ligand>
        <name>NADP(+)</name>
        <dbReference type="ChEBI" id="CHEBI:58349"/>
    </ligand>
</feature>
<dbReference type="KEGG" id="cuh:BJN34_04525"/>
<gene>
    <name evidence="4" type="primary">hldD</name>
    <name evidence="6" type="ORF">BJN34_04525</name>
</gene>
<evidence type="ECO:0000256" key="1">
    <source>
        <dbReference type="ARBA" id="ARBA00022857"/>
    </source>
</evidence>
<comment type="caution">
    <text evidence="4">Lacks conserved residue(s) required for the propagation of feature annotation.</text>
</comment>
<dbReference type="InterPro" id="IPR001509">
    <property type="entry name" value="Epimerase_deHydtase"/>
</dbReference>
<feature type="binding site" evidence="4">
    <location>
        <position position="169"/>
    </location>
    <ligand>
        <name>NADP(+)</name>
        <dbReference type="ChEBI" id="CHEBI:58349"/>
    </ligand>
</feature>
<protein>
    <recommendedName>
        <fullName evidence="4">ADP-L-glycero-D-manno-heptose-6-epimerase</fullName>
        <ecNumber evidence="4">5.1.3.20</ecNumber>
    </recommendedName>
    <alternativeName>
        <fullName evidence="4">ADP-L-glycero-beta-D-manno-heptose-6-epimerase</fullName>
        <shortName evidence="4">ADP-glyceromanno-heptose 6-epimerase</shortName>
        <shortName evidence="4">ADP-hep 6-epimerase</shortName>
        <shortName evidence="4">AGME</shortName>
    </alternativeName>
</protein>
<feature type="binding site" evidence="4">
    <location>
        <position position="177"/>
    </location>
    <ligand>
        <name>NADP(+)</name>
        <dbReference type="ChEBI" id="CHEBI:58349"/>
    </ligand>
</feature>
<dbReference type="Pfam" id="PF01370">
    <property type="entry name" value="Epimerase"/>
    <property type="match status" value="1"/>
</dbReference>
<feature type="binding site" evidence="4">
    <location>
        <begin position="200"/>
        <end position="203"/>
    </location>
    <ligand>
        <name>substrate</name>
    </ligand>
</feature>
<feature type="binding site" evidence="4">
    <location>
        <position position="39"/>
    </location>
    <ligand>
        <name>NADP(+)</name>
        <dbReference type="ChEBI" id="CHEBI:58349"/>
    </ligand>
</feature>
<feature type="binding site" evidence="4">
    <location>
        <begin position="32"/>
        <end position="33"/>
    </location>
    <ligand>
        <name>NADP(+)</name>
        <dbReference type="ChEBI" id="CHEBI:58349"/>
    </ligand>
</feature>
<comment type="similarity">
    <text evidence="4">Belongs to the NAD(P)-dependent epimerase/dehydratase family. HldD subfamily.</text>
</comment>
<feature type="binding site" evidence="4">
    <location>
        <begin position="11"/>
        <end position="12"/>
    </location>
    <ligand>
        <name>NADP(+)</name>
        <dbReference type="ChEBI" id="CHEBI:58349"/>
    </ligand>
</feature>
<feature type="binding site" evidence="4">
    <location>
        <position position="92"/>
    </location>
    <ligand>
        <name>NADP(+)</name>
        <dbReference type="ChEBI" id="CHEBI:58349"/>
    </ligand>
</feature>
<dbReference type="Gene3D" id="3.90.25.10">
    <property type="entry name" value="UDP-galactose 4-epimerase, domain 1"/>
    <property type="match status" value="1"/>
</dbReference>
<dbReference type="SUPFAM" id="SSF51735">
    <property type="entry name" value="NAD(P)-binding Rossmann-fold domains"/>
    <property type="match status" value="1"/>
</dbReference>
<dbReference type="NCBIfam" id="TIGR02197">
    <property type="entry name" value="heptose_epim"/>
    <property type="match status" value="1"/>
</dbReference>
<evidence type="ECO:0000259" key="5">
    <source>
        <dbReference type="Pfam" id="PF01370"/>
    </source>
</evidence>
<feature type="binding site" evidence="4">
    <location>
        <position position="186"/>
    </location>
    <ligand>
        <name>substrate</name>
    </ligand>
</feature>
<evidence type="ECO:0000256" key="3">
    <source>
        <dbReference type="ARBA" id="ARBA00023277"/>
    </source>
</evidence>
<dbReference type="InterPro" id="IPR011912">
    <property type="entry name" value="Heptose_epim"/>
</dbReference>
<comment type="function">
    <text evidence="4">Catalyzes the interconversion between ADP-D-glycero-beta-D-manno-heptose and ADP-L-glycero-beta-D-manno-heptose via an epimerization at carbon 6 of the heptose.</text>
</comment>
<sequence>MAIIVTGAAGFVGSNLIKGLNAHGEDNVLAVDNLARSEKFRNLVDCDIRDYIDKDDFLARFTRGDFGKVKAVFHQGACTDTAEQDGRYVMANNYRYSQALMEACLAQGVQFIYASTAAVYGTTPGFREERDCEQPLAIYGYSKFLFDEVARRAIAGALSQVVGLRYFSVYGPGETHKGRMASMVLQGLEQFRAEGAIKIYGEYGGYGPGAHSHDFVAVEDVVKVNLHFLEHQGKSGIFNVGTGRAETFNDIARTVVNTVRLSEGKTALTLDEIVQEGLIEYSRFPEALRGRYQCLTQSDVSRLRSAGYTAPFVLAQEGVARYCEWLLARGA</sequence>
<feature type="active site" description="Proton acceptor" evidence="4">
    <location>
        <position position="139"/>
    </location>
</feature>
<comment type="subunit">
    <text evidence="4">Homopentamer.</text>
</comment>
<dbReference type="EC" id="5.1.3.20" evidence="4"/>
<comment type="catalytic activity">
    <reaction evidence="4">
        <text>ADP-D-glycero-beta-D-manno-heptose = ADP-L-glycero-beta-D-manno-heptose</text>
        <dbReference type="Rhea" id="RHEA:17577"/>
        <dbReference type="ChEBI" id="CHEBI:59967"/>
        <dbReference type="ChEBI" id="CHEBI:61506"/>
        <dbReference type="EC" id="5.1.3.20"/>
    </reaction>
</comment>
<dbReference type="RefSeq" id="WP_078195557.1">
    <property type="nucleotide sequence ID" value="NZ_CP017757.2"/>
</dbReference>
<keyword evidence="3 4" id="KW-0119">Carbohydrate metabolism</keyword>
<dbReference type="EMBL" id="CP017757">
    <property type="protein sequence ID" value="AQV93161.1"/>
    <property type="molecule type" value="Genomic_DNA"/>
</dbReference>
<evidence type="ECO:0000256" key="4">
    <source>
        <dbReference type="HAMAP-Rule" id="MF_01601"/>
    </source>
</evidence>
<organism evidence="6 7">
    <name type="scientific">Cupriavidus necator</name>
    <name type="common">Alcaligenes eutrophus</name>
    <name type="synonym">Ralstonia eutropha</name>
    <dbReference type="NCBI Taxonomy" id="106590"/>
    <lineage>
        <taxon>Bacteria</taxon>
        <taxon>Pseudomonadati</taxon>
        <taxon>Pseudomonadota</taxon>
        <taxon>Betaproteobacteria</taxon>
        <taxon>Burkholderiales</taxon>
        <taxon>Burkholderiaceae</taxon>
        <taxon>Cupriavidus</taxon>
    </lineage>
</organism>
<name>A0A1U9ULM6_CUPNE</name>
<feature type="domain" description="NAD-dependent epimerase/dehydratase" evidence="5">
    <location>
        <begin position="3"/>
        <end position="241"/>
    </location>
</feature>
<dbReference type="PANTHER" id="PTHR43103:SF3">
    <property type="entry name" value="ADP-L-GLYCERO-D-MANNO-HEPTOSE-6-EPIMERASE"/>
    <property type="match status" value="1"/>
</dbReference>
<dbReference type="InterPro" id="IPR036291">
    <property type="entry name" value="NAD(P)-bd_dom_sf"/>
</dbReference>
<dbReference type="GO" id="GO:0097171">
    <property type="term" value="P:ADP-L-glycero-beta-D-manno-heptose biosynthetic process"/>
    <property type="evidence" value="ECO:0007669"/>
    <property type="project" value="UniProtKB-UniPathway"/>
</dbReference>
<comment type="cofactor">
    <cofactor evidence="4">
        <name>NADP(+)</name>
        <dbReference type="ChEBI" id="CHEBI:58349"/>
    </cofactor>
    <text evidence="4">Binds 1 NADP(+) per subunit.</text>
</comment>
<feature type="binding site" evidence="4">
    <location>
        <position position="213"/>
    </location>
    <ligand>
        <name>substrate</name>
    </ligand>
</feature>
<feature type="binding site" evidence="4">
    <location>
        <position position="179"/>
    </location>
    <ligand>
        <name>substrate</name>
    </ligand>
</feature>
<dbReference type="GO" id="GO:0005975">
    <property type="term" value="P:carbohydrate metabolic process"/>
    <property type="evidence" value="ECO:0007669"/>
    <property type="project" value="UniProtKB-UniRule"/>
</dbReference>
<accession>A0A1U9ULM6</accession>
<comment type="pathway">
    <text evidence="4">Nucleotide-sugar biosynthesis; ADP-L-glycero-beta-D-manno-heptose biosynthesis; ADP-L-glycero-beta-D-manno-heptose from D-glycero-beta-D-manno-heptose 7-phosphate: step 4/4.</text>
</comment>
<dbReference type="GO" id="GO:0050661">
    <property type="term" value="F:NADP binding"/>
    <property type="evidence" value="ECO:0007669"/>
    <property type="project" value="InterPro"/>
</dbReference>
<evidence type="ECO:0000313" key="7">
    <source>
        <dbReference type="Proteomes" id="UP000189627"/>
    </source>
</evidence>